<accession>A0ABU3X0H3</accession>
<dbReference type="EMBL" id="WBKO01000001">
    <property type="protein sequence ID" value="MDV2481538.1"/>
    <property type="molecule type" value="Genomic_DNA"/>
</dbReference>
<dbReference type="Proteomes" id="UP001281203">
    <property type="component" value="Unassembled WGS sequence"/>
</dbReference>
<evidence type="ECO:0000313" key="1">
    <source>
        <dbReference type="EMBL" id="MDV2481538.1"/>
    </source>
</evidence>
<dbReference type="SUPFAM" id="SSF54197">
    <property type="entry name" value="HIT-like"/>
    <property type="match status" value="1"/>
</dbReference>
<dbReference type="InterPro" id="IPR036265">
    <property type="entry name" value="HIT-like_sf"/>
</dbReference>
<name>A0ABU3X0H3_9EURY</name>
<reference evidence="1 2" key="1">
    <citation type="submission" date="2019-10" db="EMBL/GenBank/DDBJ databases">
        <title>Isolation and characterization of Methanoculleus sp. Wushi-C6 from a hot spring well.</title>
        <authorList>
            <person name="Chen S.-C."/>
            <person name="Lan Z.-H."/>
            <person name="You Y.-T."/>
            <person name="Lai M.-C."/>
        </authorList>
    </citation>
    <scope>NUCLEOTIDE SEQUENCE [LARGE SCALE GENOMIC DNA]</scope>
    <source>
        <strain evidence="1 2">Wushi-C6</strain>
    </source>
</reference>
<protein>
    <submittedName>
        <fullName evidence="1">Galactose-1-phosphate uridylyltransferase</fullName>
    </submittedName>
</protein>
<gene>
    <name evidence="1" type="ORF">F8E02_05875</name>
</gene>
<sequence length="309" mass="34186">MFTTREIRTERGVLQYRRESLTGLRCRISPARIGRRIDTAPNLPSSRDGCPFCPGAVGSSTPTFADGSRLRWGESVTFPNLYPFAERHVVTVITRDHAPVGFDPRCLADAISGTAEGLARSPGYASINWNCLPSAGASIVHPHLQGIADVEPTLLAGLYLSAGRRYLADHGRPYWDDLIERERCSGRFLFEDEVFWSANPVPLGEREVRGILPVSTLDELEPYIEPLADGICRVIAFYRNLGTYAFNVSIFFDAPGTAGRGHRAFCSIIARLNPNSLSMCDSAFMERLHLEPVILTLPEDLGALFEEKN</sequence>
<comment type="caution">
    <text evidence="1">The sequence shown here is derived from an EMBL/GenBank/DDBJ whole genome shotgun (WGS) entry which is preliminary data.</text>
</comment>
<organism evidence="1 2">
    <name type="scientific">Methanoculleus caldifontis</name>
    <dbReference type="NCBI Taxonomy" id="2651577"/>
    <lineage>
        <taxon>Archaea</taxon>
        <taxon>Methanobacteriati</taxon>
        <taxon>Methanobacteriota</taxon>
        <taxon>Stenosarchaea group</taxon>
        <taxon>Methanomicrobia</taxon>
        <taxon>Methanomicrobiales</taxon>
        <taxon>Methanomicrobiaceae</taxon>
        <taxon>Methanoculleus</taxon>
    </lineage>
</organism>
<dbReference type="RefSeq" id="WP_317064560.1">
    <property type="nucleotide sequence ID" value="NZ_WBKO01000001.1"/>
</dbReference>
<keyword evidence="1" id="KW-0808">Transferase</keyword>
<dbReference type="GO" id="GO:0016779">
    <property type="term" value="F:nucleotidyltransferase activity"/>
    <property type="evidence" value="ECO:0007669"/>
    <property type="project" value="UniProtKB-KW"/>
</dbReference>
<keyword evidence="2" id="KW-1185">Reference proteome</keyword>
<keyword evidence="1" id="KW-0548">Nucleotidyltransferase</keyword>
<proteinExistence type="predicted"/>
<evidence type="ECO:0000313" key="2">
    <source>
        <dbReference type="Proteomes" id="UP001281203"/>
    </source>
</evidence>